<dbReference type="GO" id="GO:0016491">
    <property type="term" value="F:oxidoreductase activity"/>
    <property type="evidence" value="ECO:0007669"/>
    <property type="project" value="InterPro"/>
</dbReference>
<reference evidence="2" key="2">
    <citation type="submission" date="2016-02" db="EMBL/GenBank/DDBJ databases">
        <title>Draft genome sequence of five rapidly growing Mycobacterium species.</title>
        <authorList>
            <person name="Katahira K."/>
            <person name="Gotou Y."/>
            <person name="Iida K."/>
            <person name="Ogura Y."/>
            <person name="Hayashi T."/>
        </authorList>
    </citation>
    <scope>NUCLEOTIDE SEQUENCE [LARGE SCALE GENOMIC DNA]</scope>
    <source>
        <strain evidence="2">JCM6362</strain>
    </source>
</reference>
<dbReference type="SUPFAM" id="SSF50475">
    <property type="entry name" value="FMN-binding split barrel"/>
    <property type="match status" value="1"/>
</dbReference>
<dbReference type="RefSeq" id="WP_003923451.1">
    <property type="nucleotide sequence ID" value="NZ_BCTB01000053.1"/>
</dbReference>
<dbReference type="NCBIfam" id="TIGR00026">
    <property type="entry name" value="hi_GC_TIGR00026"/>
    <property type="match status" value="1"/>
</dbReference>
<gene>
    <name evidence="1" type="ORF">RMCT_4368</name>
</gene>
<organism evidence="1 2">
    <name type="scientific">Mycolicibacterium thermoresistibile</name>
    <name type="common">Mycobacterium thermoresistibile</name>
    <dbReference type="NCBI Taxonomy" id="1797"/>
    <lineage>
        <taxon>Bacteria</taxon>
        <taxon>Bacillati</taxon>
        <taxon>Actinomycetota</taxon>
        <taxon>Actinomycetes</taxon>
        <taxon>Mycobacteriales</taxon>
        <taxon>Mycobacteriaceae</taxon>
        <taxon>Mycolicibacterium</taxon>
    </lineage>
</organism>
<comment type="caution">
    <text evidence="1">The sequence shown here is derived from an EMBL/GenBank/DDBJ whole genome shotgun (WGS) entry which is preliminary data.</text>
</comment>
<dbReference type="OMA" id="RAPIWIY"/>
<dbReference type="OrthoDB" id="163266at2"/>
<protein>
    <recommendedName>
        <fullName evidence="3">Deazaflavin-dependent nitroreductase family protein</fullName>
    </recommendedName>
</protein>
<dbReference type="EMBL" id="BCTB01000053">
    <property type="protein sequence ID" value="GAT17399.1"/>
    <property type="molecule type" value="Genomic_DNA"/>
</dbReference>
<dbReference type="Pfam" id="PF04075">
    <property type="entry name" value="F420H2_quin_red"/>
    <property type="match status" value="1"/>
</dbReference>
<dbReference type="Proteomes" id="UP000069654">
    <property type="component" value="Unassembled WGS sequence"/>
</dbReference>
<dbReference type="InterPro" id="IPR012349">
    <property type="entry name" value="Split_barrel_FMN-bd"/>
</dbReference>
<evidence type="ECO:0000313" key="2">
    <source>
        <dbReference type="Proteomes" id="UP000069654"/>
    </source>
</evidence>
<evidence type="ECO:0000313" key="1">
    <source>
        <dbReference type="EMBL" id="GAT17399.1"/>
    </source>
</evidence>
<dbReference type="Gene3D" id="2.30.110.10">
    <property type="entry name" value="Electron Transport, Fmn-binding Protein, Chain A"/>
    <property type="match status" value="1"/>
</dbReference>
<name>A0A100XIU9_MYCTH</name>
<dbReference type="STRING" id="1797.RMCT_4368"/>
<accession>A0A100XIU9</accession>
<evidence type="ECO:0008006" key="3">
    <source>
        <dbReference type="Google" id="ProtNLM"/>
    </source>
</evidence>
<dbReference type="AlphaFoldDB" id="A0A100XIU9"/>
<reference evidence="1 2" key="1">
    <citation type="journal article" date="2016" name="Genome Announc.">
        <title>Draft Genome Sequences of Five Rapidly Growing Mycobacterium Species, M. thermoresistibile, M. fortuitum subsp. acetamidolyticum, M. canariasense, M. brisbanense, and M. novocastrense.</title>
        <authorList>
            <person name="Katahira K."/>
            <person name="Ogura Y."/>
            <person name="Gotoh Y."/>
            <person name="Hayashi T."/>
        </authorList>
    </citation>
    <scope>NUCLEOTIDE SEQUENCE [LARGE SCALE GENOMIC DNA]</scope>
    <source>
        <strain evidence="1 2">JCM6362</strain>
    </source>
</reference>
<sequence>MSSRKYPGKSARNALTDLGARILRSRRLMRAPIWLYRAGAGALLGPRMLMLEHIGRRSGAPRHVVLEVVDHPEPDVYVVASGFGTKAQWFRNITANPQVRVFLGSRAPAQATARVLDRQAADRVLAGYRARHPRAWSRMKGVIEQTLGEPITDTDTPLPMVELQLRSAAP</sequence>
<dbReference type="InterPro" id="IPR004378">
    <property type="entry name" value="F420H2_quin_Rdtase"/>
</dbReference>
<proteinExistence type="predicted"/>